<keyword evidence="3" id="KW-0732">Signal</keyword>
<dbReference type="OrthoDB" id="206201at2759"/>
<dbReference type="SUPFAM" id="SSF52743">
    <property type="entry name" value="Subtilisin-like"/>
    <property type="match status" value="1"/>
</dbReference>
<organism evidence="11 12">
    <name type="scientific">Aspergillus tamarii</name>
    <dbReference type="NCBI Taxonomy" id="41984"/>
    <lineage>
        <taxon>Eukaryota</taxon>
        <taxon>Fungi</taxon>
        <taxon>Dikarya</taxon>
        <taxon>Ascomycota</taxon>
        <taxon>Pezizomycotina</taxon>
        <taxon>Eurotiomycetes</taxon>
        <taxon>Eurotiomycetidae</taxon>
        <taxon>Eurotiales</taxon>
        <taxon>Aspergillaceae</taxon>
        <taxon>Aspergillus</taxon>
        <taxon>Aspergillus subgen. Circumdati</taxon>
    </lineage>
</organism>
<keyword evidence="2 7" id="KW-0645">Protease</keyword>
<feature type="active site" description="Charge relay system" evidence="7">
    <location>
        <position position="576"/>
    </location>
</feature>
<keyword evidence="5 7" id="KW-0720">Serine protease</keyword>
<feature type="domain" description="Peptidase S8/S53" evidence="9">
    <location>
        <begin position="376"/>
        <end position="595"/>
    </location>
</feature>
<feature type="domain" description="DUF7580" evidence="10">
    <location>
        <begin position="78"/>
        <end position="295"/>
    </location>
</feature>
<name>A0A5N6UA18_ASPTM</name>
<dbReference type="Pfam" id="PF00082">
    <property type="entry name" value="Peptidase_S8"/>
    <property type="match status" value="1"/>
</dbReference>
<dbReference type="InterPro" id="IPR056002">
    <property type="entry name" value="DUF7580"/>
</dbReference>
<dbReference type="PANTHER" id="PTHR43399">
    <property type="entry name" value="SUBTILISIN-RELATED"/>
    <property type="match status" value="1"/>
</dbReference>
<keyword evidence="6" id="KW-0865">Zymogen</keyword>
<dbReference type="InterPro" id="IPR036852">
    <property type="entry name" value="Peptidase_S8/S53_dom_sf"/>
</dbReference>
<dbReference type="InterPro" id="IPR015500">
    <property type="entry name" value="Peptidase_S8_subtilisin-rel"/>
</dbReference>
<protein>
    <submittedName>
        <fullName evidence="11">Peptidase S8/S53 domain-containing protein</fullName>
    </submittedName>
</protein>
<evidence type="ECO:0000256" key="1">
    <source>
        <dbReference type="ARBA" id="ARBA00011073"/>
    </source>
</evidence>
<evidence type="ECO:0000259" key="9">
    <source>
        <dbReference type="Pfam" id="PF00082"/>
    </source>
</evidence>
<feature type="compositionally biased region" description="Polar residues" evidence="8">
    <location>
        <begin position="314"/>
        <end position="328"/>
    </location>
</feature>
<evidence type="ECO:0000256" key="6">
    <source>
        <dbReference type="ARBA" id="ARBA00023145"/>
    </source>
</evidence>
<evidence type="ECO:0000256" key="2">
    <source>
        <dbReference type="ARBA" id="ARBA00022670"/>
    </source>
</evidence>
<evidence type="ECO:0000313" key="11">
    <source>
        <dbReference type="EMBL" id="KAE8155430.1"/>
    </source>
</evidence>
<sequence>MLTLKLSHWQDVELLVPSSSYTGNKKRARFADADDDKEQHANIISAKRMLRVDQGQFCSLITLGANWRLCLSIQDGELLHCFKPLKQVVAHVPGISLAKILSKFHLTARMKLVLAYIIAYSVWQYYDSDWMKTKWTSETIQFMKESNTSGDQGKLFTWKPYLSVHFNEEDPECYEYNKIVGAVHDYPRIQALGIMLVELGTGLPLHKDEKPSQPLAAKVNNELFTAFNYTRDEKRWGDFDYPDYMSAVRHCLEPDTFNQAPYVAESSTREWKEGLKRRRNILYDKVVFPLEDLLQGTKWMEDFTKIPPLDKPSKVTTIQEPNVAPQGSSEHKVPKPKKKRTRSETAASKWLSRLKGFNRELVQVAPAVGLSDVSRRVRIAILDTGCDDNAPFFFSPDVEGRLKDWKDWVDGSDQPEDCHGHGTHLVSLVLKCAPKADIYVARVAKSPDQLLDSSENVAKAISWASREWEADIISMSFGFADEQPCISDAIREALYQRKDSILFFAAASNFGANDREMFPARHDSVISIRGTNANGDFEDFNPPRREDEAAVFGTLGLDVPSAWANSDEEVYKSGTSVATGIAAGIAGCLLGYISSHPPEKPFYTSKYRAWTRRGMLAIFRVLSSNSLKVGYLYLTVWDLIGKSEDVRWAKLGGALSEL</sequence>
<keyword evidence="4 7" id="KW-0378">Hydrolase</keyword>
<dbReference type="AlphaFoldDB" id="A0A5N6UA18"/>
<feature type="active site" description="Charge relay system" evidence="7">
    <location>
        <position position="383"/>
    </location>
</feature>
<reference evidence="11 12" key="1">
    <citation type="submission" date="2019-04" db="EMBL/GenBank/DDBJ databases">
        <title>Friends and foes A comparative genomics study of 23 Aspergillus species from section Flavi.</title>
        <authorList>
            <consortium name="DOE Joint Genome Institute"/>
            <person name="Kjaerbolling I."/>
            <person name="Vesth T."/>
            <person name="Frisvad J.C."/>
            <person name="Nybo J.L."/>
            <person name="Theobald S."/>
            <person name="Kildgaard S."/>
            <person name="Isbrandt T."/>
            <person name="Kuo A."/>
            <person name="Sato A."/>
            <person name="Lyhne E.K."/>
            <person name="Kogle M.E."/>
            <person name="Wiebenga A."/>
            <person name="Kun R.S."/>
            <person name="Lubbers R.J."/>
            <person name="Makela M.R."/>
            <person name="Barry K."/>
            <person name="Chovatia M."/>
            <person name="Clum A."/>
            <person name="Daum C."/>
            <person name="Haridas S."/>
            <person name="He G."/>
            <person name="LaButti K."/>
            <person name="Lipzen A."/>
            <person name="Mondo S."/>
            <person name="Riley R."/>
            <person name="Salamov A."/>
            <person name="Simmons B.A."/>
            <person name="Magnuson J.K."/>
            <person name="Henrissat B."/>
            <person name="Mortensen U.H."/>
            <person name="Larsen T.O."/>
            <person name="Devries R.P."/>
            <person name="Grigoriev I.V."/>
            <person name="Machida M."/>
            <person name="Baker S.E."/>
            <person name="Andersen M.R."/>
        </authorList>
    </citation>
    <scope>NUCLEOTIDE SEQUENCE [LARGE SCALE GENOMIC DNA]</scope>
    <source>
        <strain evidence="11 12">CBS 117626</strain>
    </source>
</reference>
<evidence type="ECO:0000256" key="8">
    <source>
        <dbReference type="SAM" id="MobiDB-lite"/>
    </source>
</evidence>
<dbReference type="InterPro" id="IPR000209">
    <property type="entry name" value="Peptidase_S8/S53_dom"/>
</dbReference>
<dbReference type="PRINTS" id="PR00723">
    <property type="entry name" value="SUBTILISIN"/>
</dbReference>
<dbReference type="InterPro" id="IPR051048">
    <property type="entry name" value="Peptidase_S8/S53_subtilisin"/>
</dbReference>
<evidence type="ECO:0000313" key="12">
    <source>
        <dbReference type="Proteomes" id="UP000326950"/>
    </source>
</evidence>
<feature type="active site" description="Charge relay system" evidence="7">
    <location>
        <position position="421"/>
    </location>
</feature>
<keyword evidence="12" id="KW-1185">Reference proteome</keyword>
<dbReference type="GO" id="GO:0004252">
    <property type="term" value="F:serine-type endopeptidase activity"/>
    <property type="evidence" value="ECO:0007669"/>
    <property type="project" value="UniProtKB-UniRule"/>
</dbReference>
<evidence type="ECO:0000256" key="4">
    <source>
        <dbReference type="ARBA" id="ARBA00022801"/>
    </source>
</evidence>
<dbReference type="Gene3D" id="3.40.50.200">
    <property type="entry name" value="Peptidase S8/S53 domain"/>
    <property type="match status" value="1"/>
</dbReference>
<comment type="similarity">
    <text evidence="1 7">Belongs to the peptidase S8 family.</text>
</comment>
<feature type="region of interest" description="Disordered" evidence="8">
    <location>
        <begin position="310"/>
        <end position="346"/>
    </location>
</feature>
<dbReference type="GO" id="GO:0006508">
    <property type="term" value="P:proteolysis"/>
    <property type="evidence" value="ECO:0007669"/>
    <property type="project" value="UniProtKB-KW"/>
</dbReference>
<evidence type="ECO:0000259" key="10">
    <source>
        <dbReference type="Pfam" id="PF24476"/>
    </source>
</evidence>
<evidence type="ECO:0000256" key="5">
    <source>
        <dbReference type="ARBA" id="ARBA00022825"/>
    </source>
</evidence>
<dbReference type="CDD" id="cd00306">
    <property type="entry name" value="Peptidases_S8_S53"/>
    <property type="match status" value="1"/>
</dbReference>
<dbReference type="Pfam" id="PF24476">
    <property type="entry name" value="DUF7580"/>
    <property type="match status" value="1"/>
</dbReference>
<evidence type="ECO:0000256" key="7">
    <source>
        <dbReference type="PROSITE-ProRule" id="PRU01240"/>
    </source>
</evidence>
<dbReference type="EMBL" id="ML738881">
    <property type="protein sequence ID" value="KAE8155430.1"/>
    <property type="molecule type" value="Genomic_DNA"/>
</dbReference>
<dbReference type="PROSITE" id="PS51892">
    <property type="entry name" value="SUBTILASE"/>
    <property type="match status" value="1"/>
</dbReference>
<gene>
    <name evidence="11" type="ORF">BDV40DRAFT_307034</name>
</gene>
<accession>A0A5N6UA18</accession>
<dbReference type="Proteomes" id="UP000326950">
    <property type="component" value="Unassembled WGS sequence"/>
</dbReference>
<dbReference type="PANTHER" id="PTHR43399:SF4">
    <property type="entry name" value="CELL WALL-ASSOCIATED PROTEASE"/>
    <property type="match status" value="1"/>
</dbReference>
<evidence type="ECO:0000256" key="3">
    <source>
        <dbReference type="ARBA" id="ARBA00022729"/>
    </source>
</evidence>
<proteinExistence type="inferred from homology"/>